<name>A0ABU8WY51_9BURK</name>
<organism evidence="2 3">
    <name type="scientific">Variovorax rhizosphaerae</name>
    <dbReference type="NCBI Taxonomy" id="1836200"/>
    <lineage>
        <taxon>Bacteria</taxon>
        <taxon>Pseudomonadati</taxon>
        <taxon>Pseudomonadota</taxon>
        <taxon>Betaproteobacteria</taxon>
        <taxon>Burkholderiales</taxon>
        <taxon>Comamonadaceae</taxon>
        <taxon>Variovorax</taxon>
    </lineage>
</organism>
<dbReference type="PANTHER" id="PTHR42695:SF5">
    <property type="entry name" value="GLUTAMINE AMIDOTRANSFERASE YLR126C-RELATED"/>
    <property type="match status" value="1"/>
</dbReference>
<sequence length="251" mass="27013">MEDALPHPLVIVKTGDTFDDLRNERGDFEHWIAEGLGDTRLPVVVLDPRRGDTLPGPAQLSAVVLSGSHSMVSHREDWSESTAAWLADVVNQGKPVLGICYGHQLLAHSLGGEADDHPGGLEIGTVTVSLTDASVDDPLFQGMPREFPANVVHRQSALRLPPGAVHLAGNAFEPHQAFRIGERAWGVQFHPEFDANAMRGYVDALAEDLRAEGADPDALRDKVQPTPSAAQLLGRFAKLAEAHDAIAPAMR</sequence>
<feature type="domain" description="Glutamine amidotransferase" evidence="1">
    <location>
        <begin position="28"/>
        <end position="196"/>
    </location>
</feature>
<dbReference type="EMBL" id="JBBKZT010000022">
    <property type="protein sequence ID" value="MEJ8851422.1"/>
    <property type="molecule type" value="Genomic_DNA"/>
</dbReference>
<dbReference type="Gene3D" id="3.40.50.880">
    <property type="match status" value="1"/>
</dbReference>
<dbReference type="InterPro" id="IPR044992">
    <property type="entry name" value="ChyE-like"/>
</dbReference>
<dbReference type="PANTHER" id="PTHR42695">
    <property type="entry name" value="GLUTAMINE AMIDOTRANSFERASE YLR126C-RELATED"/>
    <property type="match status" value="1"/>
</dbReference>
<keyword evidence="3" id="KW-1185">Reference proteome</keyword>
<gene>
    <name evidence="2" type="ORF">WKW82_32625</name>
</gene>
<dbReference type="RefSeq" id="WP_340347054.1">
    <property type="nucleotide sequence ID" value="NZ_JBBKZT010000022.1"/>
</dbReference>
<keyword evidence="2" id="KW-0315">Glutamine amidotransferase</keyword>
<protein>
    <submittedName>
        <fullName evidence="2">Glutamine amidotransferase</fullName>
    </submittedName>
</protein>
<evidence type="ECO:0000313" key="3">
    <source>
        <dbReference type="Proteomes" id="UP001385892"/>
    </source>
</evidence>
<dbReference type="Proteomes" id="UP001385892">
    <property type="component" value="Unassembled WGS sequence"/>
</dbReference>
<dbReference type="InterPro" id="IPR029062">
    <property type="entry name" value="Class_I_gatase-like"/>
</dbReference>
<dbReference type="PROSITE" id="PS51273">
    <property type="entry name" value="GATASE_TYPE_1"/>
    <property type="match status" value="1"/>
</dbReference>
<evidence type="ECO:0000259" key="1">
    <source>
        <dbReference type="Pfam" id="PF00117"/>
    </source>
</evidence>
<evidence type="ECO:0000313" key="2">
    <source>
        <dbReference type="EMBL" id="MEJ8851422.1"/>
    </source>
</evidence>
<dbReference type="NCBIfam" id="NF006562">
    <property type="entry name" value="PRK09065.1"/>
    <property type="match status" value="1"/>
</dbReference>
<accession>A0ABU8WY51</accession>
<proteinExistence type="predicted"/>
<dbReference type="InterPro" id="IPR017926">
    <property type="entry name" value="GATASE"/>
</dbReference>
<comment type="caution">
    <text evidence="2">The sequence shown here is derived from an EMBL/GenBank/DDBJ whole genome shotgun (WGS) entry which is preliminary data.</text>
</comment>
<dbReference type="CDD" id="cd01741">
    <property type="entry name" value="GATase1_1"/>
    <property type="match status" value="1"/>
</dbReference>
<dbReference type="SUPFAM" id="SSF52317">
    <property type="entry name" value="Class I glutamine amidotransferase-like"/>
    <property type="match status" value="1"/>
</dbReference>
<reference evidence="2 3" key="1">
    <citation type="submission" date="2024-03" db="EMBL/GenBank/DDBJ databases">
        <title>Novel species of the genus Variovorax.</title>
        <authorList>
            <person name="Liu Q."/>
            <person name="Xin Y.-H."/>
        </authorList>
    </citation>
    <scope>NUCLEOTIDE SEQUENCE [LARGE SCALE GENOMIC DNA]</scope>
    <source>
        <strain evidence="2 3">KACC 18900</strain>
    </source>
</reference>
<dbReference type="Pfam" id="PF00117">
    <property type="entry name" value="GATase"/>
    <property type="match status" value="1"/>
</dbReference>